<dbReference type="EMBL" id="LAZR01020476">
    <property type="protein sequence ID" value="KKL88744.1"/>
    <property type="molecule type" value="Genomic_DNA"/>
</dbReference>
<name>A0A0F9FQG3_9ZZZZ</name>
<evidence type="ECO:0000313" key="1">
    <source>
        <dbReference type="EMBL" id="KKL88744.1"/>
    </source>
</evidence>
<gene>
    <name evidence="1" type="ORF">LCGC14_1921700</name>
</gene>
<accession>A0A0F9FQG3</accession>
<proteinExistence type="predicted"/>
<reference evidence="1" key="1">
    <citation type="journal article" date="2015" name="Nature">
        <title>Complex archaea that bridge the gap between prokaryotes and eukaryotes.</title>
        <authorList>
            <person name="Spang A."/>
            <person name="Saw J.H."/>
            <person name="Jorgensen S.L."/>
            <person name="Zaremba-Niedzwiedzka K."/>
            <person name="Martijn J."/>
            <person name="Lind A.E."/>
            <person name="van Eijk R."/>
            <person name="Schleper C."/>
            <person name="Guy L."/>
            <person name="Ettema T.J."/>
        </authorList>
    </citation>
    <scope>NUCLEOTIDE SEQUENCE</scope>
</reference>
<organism evidence="1">
    <name type="scientific">marine sediment metagenome</name>
    <dbReference type="NCBI Taxonomy" id="412755"/>
    <lineage>
        <taxon>unclassified sequences</taxon>
        <taxon>metagenomes</taxon>
        <taxon>ecological metagenomes</taxon>
    </lineage>
</organism>
<comment type="caution">
    <text evidence="1">The sequence shown here is derived from an EMBL/GenBank/DDBJ whole genome shotgun (WGS) entry which is preliminary data.</text>
</comment>
<sequence>MEKLEAYQYINKTKTIKEIARGDMIQKINELMKEYGEIKRRLDNHISKHKEYEGGGRPAPK</sequence>
<protein>
    <submittedName>
        <fullName evidence="1">Uncharacterized protein</fullName>
    </submittedName>
</protein>
<dbReference type="AlphaFoldDB" id="A0A0F9FQG3"/>